<name>Q9FKB1_ARATH</name>
<dbReference type="AlphaFoldDB" id="Q9FKB1"/>
<evidence type="ECO:0000313" key="4">
    <source>
        <dbReference type="Proteomes" id="UP000006548"/>
    </source>
</evidence>
<dbReference type="EMBL" id="AB012242">
    <property type="protein sequence ID" value="BAB09439.1"/>
    <property type="molecule type" value="Genomic_DNA"/>
</dbReference>
<accession>Q9FKB1</accession>
<proteinExistence type="predicted"/>
<reference evidence="2 4" key="2">
    <citation type="journal article" date="2000" name="Nature">
        <title>Sequence and analysis of chromosome 5 of the plant Arabidopsis thaliana.</title>
        <authorList>
            <consortium name="Kazusa DNA Research Institute"/>
            <consortium name="Cold Spring Harbor and Washington University in St Louis Sequencing Consortium"/>
            <consortium name="European Union Arabidopsis Genome Sequencing Consortium"/>
            <person name="Tabata S."/>
            <person name="Kaneko T."/>
            <person name="Nakamura Y."/>
            <person name="Kotani H."/>
            <person name="Kato T."/>
            <person name="Asamizu E."/>
            <person name="Miyajima N."/>
            <person name="Sasamoto S."/>
            <person name="Kimura T."/>
            <person name="Hosouchi T."/>
            <person name="Kawashima K."/>
            <person name="Kohara M."/>
            <person name="Matsumoto M."/>
            <person name="Matsuno A."/>
            <person name="Muraki A."/>
            <person name="Nakayama S."/>
            <person name="Nakazaki N."/>
            <person name="Naruo K."/>
            <person name="Okumura S."/>
            <person name="Shinpo S."/>
            <person name="Takeuchi C."/>
            <person name="Wada T."/>
            <person name="Watanabe A."/>
            <person name="Yamada M."/>
            <person name="Yasuda M."/>
            <person name="Sato S."/>
            <person name="de la Bastide M."/>
            <person name="Huang E."/>
            <person name="Spiegel L."/>
            <person name="Gnoj L."/>
            <person name="O'Shaughnessy A."/>
            <person name="Preston R."/>
            <person name="Habermann K."/>
            <person name="Murray J."/>
            <person name="Johnson D."/>
            <person name="Rohlfing T."/>
            <person name="Nelson J."/>
            <person name="Stoneking T."/>
            <person name="Pepin K."/>
            <person name="Spieth J."/>
            <person name="Sekhon M."/>
            <person name="Armstrong J."/>
            <person name="Becker M."/>
            <person name="Belter E."/>
            <person name="Cordum H."/>
            <person name="Cordes M."/>
            <person name="Courtney L."/>
            <person name="Courtney W."/>
            <person name="Dante M."/>
            <person name="Du H."/>
            <person name="Edwards J."/>
            <person name="Fryman J."/>
            <person name="Haakensen B."/>
            <person name="Lamar E."/>
            <person name="Latreille P."/>
            <person name="Leonard S."/>
            <person name="Meyer R."/>
            <person name="Mulvaney E."/>
            <person name="Ozersky P."/>
            <person name="Riley A."/>
            <person name="Strowmatt C."/>
            <person name="Wagner-McPherson C."/>
            <person name="Wollam A."/>
            <person name="Yoakum M."/>
            <person name="Bell M."/>
            <person name="Dedhia N."/>
            <person name="Parnell L."/>
            <person name="Shah R."/>
            <person name="Rodriguez M."/>
            <person name="See L.H."/>
            <person name="Vil D."/>
            <person name="Baker J."/>
            <person name="Kirchoff K."/>
            <person name="Toth K."/>
            <person name="King L."/>
            <person name="Bahret A."/>
            <person name="Miller B."/>
            <person name="Marra M."/>
            <person name="Martienssen R."/>
            <person name="McCombie W.R."/>
            <person name="Wilson R.K."/>
            <person name="Murphy G."/>
            <person name="Bancroft I."/>
            <person name="Volckaert G."/>
            <person name="Wambutt R."/>
            <person name="Dusterhoft A."/>
            <person name="Stiekema W."/>
            <person name="Pohl T."/>
            <person name="Entian K.D."/>
            <person name="Terryn N."/>
            <person name="Hartley N."/>
            <person name="Bent E."/>
            <person name="Johnson S."/>
            <person name="Langham S.A."/>
            <person name="McCullagh B."/>
            <person name="Robben J."/>
            <person name="Grymonprez B."/>
            <person name="Zimmermann W."/>
            <person name="Ramsperger U."/>
            <person name="Wedler H."/>
            <person name="Balke K."/>
            <person name="Wedler E."/>
            <person name="Peters S."/>
            <person name="van Staveren M."/>
            <person name="Dirkse W."/>
            <person name="Mooijman P."/>
            <person name="Lankhorst R.K."/>
            <person name="Weitzenegger T."/>
            <person name="Bothe G."/>
            <person name="Rose M."/>
            <person name="Hauf J."/>
            <person name="Berneiser S."/>
            <person name="Hempel S."/>
            <person name="Feldpausch M."/>
            <person name="Lamberth S."/>
            <person name="Villarroel R."/>
            <person name="Gielen J."/>
            <person name="Ardiles W."/>
            <person name="Bents O."/>
            <person name="Lemcke K."/>
            <person name="Kolesov G."/>
            <person name="Mayer K."/>
            <person name="Rudd S."/>
            <person name="Schoof H."/>
            <person name="Schueller C."/>
            <person name="Zaccaria P."/>
            <person name="Mewes H.W."/>
            <person name="Bevan M."/>
            <person name="Fransz P."/>
        </authorList>
    </citation>
    <scope>NUCLEOTIDE SEQUENCE [LARGE SCALE GENOMIC DNA]</scope>
    <source>
        <strain evidence="4">cv. Columbia</strain>
    </source>
</reference>
<reference evidence="3" key="1">
    <citation type="journal article" date="1998" name="DNA Res.">
        <title>Structural analysis of Arabidopsis thaliana chromosome 5. VI. Sequence features of the regions of 1,367,185 bp covered by 19 physically assigned P1 and TAC clones.</title>
        <authorList>
            <person name="Kotani H."/>
            <person name="Nakamura Y."/>
            <person name="Sato S."/>
            <person name="Asamizu E."/>
            <person name="Kaneko T."/>
            <person name="Miyajima N."/>
            <person name="Tabata S."/>
        </authorList>
    </citation>
    <scope>NUCLEOTIDE SEQUENCE [LARGE SCALE GENOMIC DNA]</scope>
</reference>
<dbReference type="EMBL" id="CP002688">
    <property type="protein sequence ID" value="AED95734.1"/>
    <property type="molecule type" value="Genomic_DNA"/>
</dbReference>
<gene>
    <name evidence="1 2" type="ordered locus">At5g48860</name>
    <name evidence="2" type="ORF">K24G6.20</name>
    <name evidence="2" type="ORF">K24G6_20</name>
</gene>
<evidence type="ECO:0000313" key="3">
    <source>
        <dbReference type="EMBL" id="BAB09439.1"/>
    </source>
</evidence>
<dbReference type="TAIR" id="AT5G48860"/>
<dbReference type="HOGENOM" id="CLU_1534637_0_0_1"/>
<dbReference type="Proteomes" id="UP000006548">
    <property type="component" value="Chromosome 5"/>
</dbReference>
<dbReference type="PaxDb" id="3702-AT5G48860.1"/>
<protein>
    <submittedName>
        <fullName evidence="3">Uncharacterized protein</fullName>
    </submittedName>
</protein>
<keyword evidence="4" id="KW-1185">Reference proteome</keyword>
<dbReference type="Araport" id="AT5G48860"/>
<reference evidence="2" key="3">
    <citation type="submission" date="2011-02" db="EMBL/GenBank/DDBJ databases">
        <authorList>
            <consortium name="TAIR"/>
            <person name="Swarbreck D."/>
            <person name="Lamesch P."/>
            <person name="Wilks C."/>
            <person name="Huala E."/>
        </authorList>
    </citation>
    <scope>NUCLEOTIDE SEQUENCE</scope>
</reference>
<reference evidence="4" key="5">
    <citation type="journal article" date="2017" name="Plant J.">
        <title>Araport11: a complete reannotation of the Arabidopsis thaliana reference genome.</title>
        <authorList>
            <person name="Cheng C.Y."/>
            <person name="Krishnakumar V."/>
            <person name="Chan A.P."/>
            <person name="Thibaud-Nissen F."/>
            <person name="Schobel S."/>
            <person name="Town C.D."/>
        </authorList>
    </citation>
    <scope>GENOME REANNOTATION</scope>
    <source>
        <strain evidence="4">cv. Columbia</strain>
    </source>
</reference>
<sequence length="175" mass="20200">MDKPIMKQALMDMGVNGHGHQRTGRDGHGRPNGQKILGLSVRAKINLGKKHFPDAYLAISSFRRFLRRVPSTSQLHHIMDPPEIPNPVQSYTWKLRGSKNKVQHMLMRIGTYQRSLQEGMEVVLYIISIKNNVHIFSATRYPRVRRIRKHVSTKSRNIFPVKFKSRTLFSAKSKS</sequence>
<evidence type="ECO:0000313" key="1">
    <source>
        <dbReference type="Araport" id="AT5G48860"/>
    </source>
</evidence>
<evidence type="ECO:0000313" key="2">
    <source>
        <dbReference type="EMBL" id="AED95734.1"/>
    </source>
</evidence>
<dbReference type="GeneID" id="834944"/>
<organism evidence="3">
    <name type="scientific">Arabidopsis thaliana</name>
    <name type="common">Mouse-ear cress</name>
    <dbReference type="NCBI Taxonomy" id="3702"/>
    <lineage>
        <taxon>Eukaryota</taxon>
        <taxon>Viridiplantae</taxon>
        <taxon>Streptophyta</taxon>
        <taxon>Embryophyta</taxon>
        <taxon>Tracheophyta</taxon>
        <taxon>Spermatophyta</taxon>
        <taxon>Magnoliopsida</taxon>
        <taxon>eudicotyledons</taxon>
        <taxon>Gunneridae</taxon>
        <taxon>Pentapetalae</taxon>
        <taxon>rosids</taxon>
        <taxon>malvids</taxon>
        <taxon>Brassicales</taxon>
        <taxon>Brassicaceae</taxon>
        <taxon>Camelineae</taxon>
        <taxon>Arabidopsis</taxon>
    </lineage>
</organism>
<dbReference type="ExpressionAtlas" id="Q9FKB1">
    <property type="expression patterns" value="differential"/>
</dbReference>
<reference evidence="2" key="4">
    <citation type="submission" date="2016-05" db="EMBL/GenBank/DDBJ databases">
        <authorList>
            <person name="Krishnakumar V."/>
            <person name="Cheng C.-Y."/>
            <person name="Chan A.P."/>
            <person name="Schobel S."/>
            <person name="Kim M."/>
            <person name="Ferlanti E.S."/>
            <person name="Belyaeva I."/>
            <person name="Rosen B.D."/>
            <person name="Micklem G."/>
            <person name="Miller J.R."/>
            <person name="Vaughn M."/>
            <person name="Town C.D."/>
        </authorList>
    </citation>
    <scope>NUCLEOTIDE SEQUENCE</scope>
</reference>
<dbReference type="KEGG" id="ath:AT5G48860"/>